<evidence type="ECO:0000313" key="2">
    <source>
        <dbReference type="Proteomes" id="UP001610818"/>
    </source>
</evidence>
<gene>
    <name evidence="1" type="ORF">ACH4F9_27270</name>
</gene>
<sequence length="105" mass="10863">MTDADRAQQDRTGRHSVGTLLEAALSGLTRTPGREAPLAEACIASVECALQLAAIAERAGRAPDDEALGREAREALAAARASVVAATCAVRSIEDRRRGLPGGRA</sequence>
<dbReference type="RefSeq" id="WP_397715213.1">
    <property type="nucleotide sequence ID" value="NZ_JBIRGN010000005.1"/>
</dbReference>
<evidence type="ECO:0008006" key="3">
    <source>
        <dbReference type="Google" id="ProtNLM"/>
    </source>
</evidence>
<accession>A0ABW7QUS0</accession>
<name>A0ABW7QUS0_9ACTN</name>
<evidence type="ECO:0000313" key="1">
    <source>
        <dbReference type="EMBL" id="MFH8548722.1"/>
    </source>
</evidence>
<comment type="caution">
    <text evidence="1">The sequence shown here is derived from an EMBL/GenBank/DDBJ whole genome shotgun (WGS) entry which is preliminary data.</text>
</comment>
<proteinExistence type="predicted"/>
<reference evidence="1 2" key="1">
    <citation type="submission" date="2024-10" db="EMBL/GenBank/DDBJ databases">
        <title>The Natural Products Discovery Center: Release of the First 8490 Sequenced Strains for Exploring Actinobacteria Biosynthetic Diversity.</title>
        <authorList>
            <person name="Kalkreuter E."/>
            <person name="Kautsar S.A."/>
            <person name="Yang D."/>
            <person name="Bader C.D."/>
            <person name="Teijaro C.N."/>
            <person name="Fluegel L."/>
            <person name="Davis C.M."/>
            <person name="Simpson J.R."/>
            <person name="Lauterbach L."/>
            <person name="Steele A.D."/>
            <person name="Gui C."/>
            <person name="Meng S."/>
            <person name="Li G."/>
            <person name="Viehrig K."/>
            <person name="Ye F."/>
            <person name="Su P."/>
            <person name="Kiefer A.F."/>
            <person name="Nichols A."/>
            <person name="Cepeda A.J."/>
            <person name="Yan W."/>
            <person name="Fan B."/>
            <person name="Jiang Y."/>
            <person name="Adhikari A."/>
            <person name="Zheng C.-J."/>
            <person name="Schuster L."/>
            <person name="Cowan T.M."/>
            <person name="Smanski M.J."/>
            <person name="Chevrette M.G."/>
            <person name="De Carvalho L.P.S."/>
            <person name="Shen B."/>
        </authorList>
    </citation>
    <scope>NUCLEOTIDE SEQUENCE [LARGE SCALE GENOMIC DNA]</scope>
    <source>
        <strain evidence="1 2">NPDC017990</strain>
    </source>
</reference>
<dbReference type="EMBL" id="JBIRGQ010000005">
    <property type="protein sequence ID" value="MFH8548722.1"/>
    <property type="molecule type" value="Genomic_DNA"/>
</dbReference>
<dbReference type="Proteomes" id="UP001610818">
    <property type="component" value="Unassembled WGS sequence"/>
</dbReference>
<organism evidence="1 2">
    <name type="scientific">Streptomyces longisporoflavus</name>
    <dbReference type="NCBI Taxonomy" id="28044"/>
    <lineage>
        <taxon>Bacteria</taxon>
        <taxon>Bacillati</taxon>
        <taxon>Actinomycetota</taxon>
        <taxon>Actinomycetes</taxon>
        <taxon>Kitasatosporales</taxon>
        <taxon>Streptomycetaceae</taxon>
        <taxon>Streptomyces</taxon>
    </lineage>
</organism>
<protein>
    <recommendedName>
        <fullName evidence="3">O-linked N-acetylglucosamine transferase</fullName>
    </recommendedName>
</protein>
<keyword evidence="2" id="KW-1185">Reference proteome</keyword>